<dbReference type="SMART" id="SM00228">
    <property type="entry name" value="PDZ"/>
    <property type="match status" value="1"/>
</dbReference>
<dbReference type="Gene3D" id="2.30.42.10">
    <property type="match status" value="1"/>
</dbReference>
<dbReference type="GO" id="GO:0016020">
    <property type="term" value="C:membrane"/>
    <property type="evidence" value="ECO:0007669"/>
    <property type="project" value="UniProtKB-SubCell"/>
</dbReference>
<dbReference type="Proteomes" id="UP000262325">
    <property type="component" value="Unassembled WGS sequence"/>
</dbReference>
<dbReference type="GO" id="GO:0046872">
    <property type="term" value="F:metal ion binding"/>
    <property type="evidence" value="ECO:0007669"/>
    <property type="project" value="UniProtKB-KW"/>
</dbReference>
<name>A0A3D5QBL4_FLESI</name>
<evidence type="ECO:0000256" key="3">
    <source>
        <dbReference type="ARBA" id="ARBA00007931"/>
    </source>
</evidence>
<feature type="domain" description="PDZ" evidence="12">
    <location>
        <begin position="125"/>
        <end position="154"/>
    </location>
</feature>
<evidence type="ECO:0000256" key="1">
    <source>
        <dbReference type="ARBA" id="ARBA00001947"/>
    </source>
</evidence>
<keyword evidence="5 11" id="KW-0812">Transmembrane</keyword>
<dbReference type="InterPro" id="IPR008915">
    <property type="entry name" value="Peptidase_M50"/>
</dbReference>
<evidence type="ECO:0000256" key="2">
    <source>
        <dbReference type="ARBA" id="ARBA00004141"/>
    </source>
</evidence>
<proteinExistence type="inferred from homology"/>
<keyword evidence="6 11" id="KW-0378">Hydrolase</keyword>
<evidence type="ECO:0000256" key="11">
    <source>
        <dbReference type="RuleBase" id="RU362031"/>
    </source>
</evidence>
<feature type="transmembrane region" description="Helical" evidence="11">
    <location>
        <begin position="94"/>
        <end position="114"/>
    </location>
</feature>
<evidence type="ECO:0000256" key="9">
    <source>
        <dbReference type="ARBA" id="ARBA00023049"/>
    </source>
</evidence>
<keyword evidence="10 11" id="KW-0472">Membrane</keyword>
<evidence type="ECO:0000256" key="10">
    <source>
        <dbReference type="ARBA" id="ARBA00023136"/>
    </source>
</evidence>
<reference evidence="13 14" key="1">
    <citation type="journal article" date="2018" name="Nat. Biotechnol.">
        <title>A standardized bacterial taxonomy based on genome phylogeny substantially revises the tree of life.</title>
        <authorList>
            <person name="Parks D.H."/>
            <person name="Chuvochina M."/>
            <person name="Waite D.W."/>
            <person name="Rinke C."/>
            <person name="Skarshewski A."/>
            <person name="Chaumeil P.A."/>
            <person name="Hugenholtz P."/>
        </authorList>
    </citation>
    <scope>NUCLEOTIDE SEQUENCE [LARGE SCALE GENOMIC DNA]</scope>
    <source>
        <strain evidence="13">UBA8672</strain>
    </source>
</reference>
<dbReference type="AlphaFoldDB" id="A0A3D5QBL4"/>
<dbReference type="InterPro" id="IPR004387">
    <property type="entry name" value="Pept_M50_Zn"/>
</dbReference>
<dbReference type="GO" id="GO:0004222">
    <property type="term" value="F:metalloendopeptidase activity"/>
    <property type="evidence" value="ECO:0007669"/>
    <property type="project" value="InterPro"/>
</dbReference>
<feature type="transmembrane region" description="Helical" evidence="11">
    <location>
        <begin position="326"/>
        <end position="344"/>
    </location>
</feature>
<keyword evidence="7 11" id="KW-0862">Zinc</keyword>
<dbReference type="InterPro" id="IPR001478">
    <property type="entry name" value="PDZ"/>
</dbReference>
<dbReference type="PANTHER" id="PTHR42837:SF2">
    <property type="entry name" value="MEMBRANE METALLOPROTEASE ARASP2, CHLOROPLASTIC-RELATED"/>
    <property type="match status" value="1"/>
</dbReference>
<dbReference type="NCBIfam" id="TIGR00054">
    <property type="entry name" value="RIP metalloprotease RseP"/>
    <property type="match status" value="2"/>
</dbReference>
<comment type="caution">
    <text evidence="13">The sequence shown here is derived from an EMBL/GenBank/DDBJ whole genome shotgun (WGS) entry which is preliminary data.</text>
</comment>
<evidence type="ECO:0000256" key="7">
    <source>
        <dbReference type="ARBA" id="ARBA00022833"/>
    </source>
</evidence>
<dbReference type="PROSITE" id="PS50106">
    <property type="entry name" value="PDZ"/>
    <property type="match status" value="1"/>
</dbReference>
<dbReference type="SUPFAM" id="SSF50156">
    <property type="entry name" value="PDZ domain-like"/>
    <property type="match status" value="1"/>
</dbReference>
<protein>
    <recommendedName>
        <fullName evidence="11">Zinc metalloprotease</fullName>
        <ecNumber evidence="11">3.4.24.-</ecNumber>
    </recommendedName>
</protein>
<comment type="cofactor">
    <cofactor evidence="1 11">
        <name>Zn(2+)</name>
        <dbReference type="ChEBI" id="CHEBI:29105"/>
    </cofactor>
</comment>
<evidence type="ECO:0000259" key="12">
    <source>
        <dbReference type="PROSITE" id="PS50106"/>
    </source>
</evidence>
<comment type="subcellular location">
    <subcellularLocation>
        <location evidence="2">Membrane</location>
        <topology evidence="2">Multi-pass membrane protein</topology>
    </subcellularLocation>
</comment>
<dbReference type="Pfam" id="PF02163">
    <property type="entry name" value="Peptidase_M50"/>
    <property type="match status" value="1"/>
</dbReference>
<dbReference type="GO" id="GO:0006508">
    <property type="term" value="P:proteolysis"/>
    <property type="evidence" value="ECO:0007669"/>
    <property type="project" value="UniProtKB-KW"/>
</dbReference>
<evidence type="ECO:0000256" key="5">
    <source>
        <dbReference type="ARBA" id="ARBA00022692"/>
    </source>
</evidence>
<dbReference type="EMBL" id="DPPF01000066">
    <property type="protein sequence ID" value="HCW92679.1"/>
    <property type="molecule type" value="Genomic_DNA"/>
</dbReference>
<dbReference type="InterPro" id="IPR036034">
    <property type="entry name" value="PDZ_sf"/>
</dbReference>
<dbReference type="CDD" id="cd23081">
    <property type="entry name" value="cpPDZ_EcRseP-like"/>
    <property type="match status" value="1"/>
</dbReference>
<dbReference type="PANTHER" id="PTHR42837">
    <property type="entry name" value="REGULATOR OF SIGMA-E PROTEASE RSEP"/>
    <property type="match status" value="1"/>
</dbReference>
<comment type="similarity">
    <text evidence="3 11">Belongs to the peptidase M50B family.</text>
</comment>
<organism evidence="13 14">
    <name type="scientific">Flexistipes sinusarabici</name>
    <dbReference type="NCBI Taxonomy" id="2352"/>
    <lineage>
        <taxon>Bacteria</taxon>
        <taxon>Pseudomonadati</taxon>
        <taxon>Deferribacterota</taxon>
        <taxon>Deferribacteres</taxon>
        <taxon>Deferribacterales</taxon>
        <taxon>Flexistipitaceae</taxon>
        <taxon>Flexistipes</taxon>
    </lineage>
</organism>
<evidence type="ECO:0000256" key="4">
    <source>
        <dbReference type="ARBA" id="ARBA00022670"/>
    </source>
</evidence>
<dbReference type="CDD" id="cd06163">
    <property type="entry name" value="S2P-M50_PDZ_RseP-like"/>
    <property type="match status" value="1"/>
</dbReference>
<evidence type="ECO:0000256" key="8">
    <source>
        <dbReference type="ARBA" id="ARBA00022989"/>
    </source>
</evidence>
<accession>A0A3D5QBL4</accession>
<evidence type="ECO:0000313" key="13">
    <source>
        <dbReference type="EMBL" id="HCW92679.1"/>
    </source>
</evidence>
<keyword evidence="9 11" id="KW-0482">Metalloprotease</keyword>
<dbReference type="EC" id="3.4.24.-" evidence="11"/>
<keyword evidence="4 13" id="KW-0645">Protease</keyword>
<keyword evidence="11" id="KW-0479">Metal-binding</keyword>
<dbReference type="Pfam" id="PF17820">
    <property type="entry name" value="PDZ_6"/>
    <property type="match status" value="1"/>
</dbReference>
<keyword evidence="8 11" id="KW-1133">Transmembrane helix</keyword>
<evidence type="ECO:0000313" key="14">
    <source>
        <dbReference type="Proteomes" id="UP000262325"/>
    </source>
</evidence>
<evidence type="ECO:0000256" key="6">
    <source>
        <dbReference type="ARBA" id="ARBA00022801"/>
    </source>
</evidence>
<sequence>MSILAAIIVFGLLIFFHELGHFLFAKLFGVYVEKFSIGFGPALFTKKAKETEYSISAIPLGGYVKMYGENLNDEVEESMTNRSFSHKSVGKRSLIVLAGPVFNFLLAFLLFSLVNAIGTPKLKPVIGKVQQDMPAAAAGLQEGDEILKVNGKEITYWQQISDSIKSNPNKSVSLLIKRGDETIEKTITPTVAEVKNIFGEKIKVSLIGIAPSTKTTITVRHNPIKAVYLGAVKTYEITKLTIVGIVKIFQQVVPADNIGGPILIFQMAKETAAAGINSLLLFMAVISINLAILNLLPIPVLDGGHLLFYGIEAVKGKPVSLRTREVTQMVGLALLLALMVFAFYNDITRIISK</sequence>
<gene>
    <name evidence="13" type="ORF">DHM44_03250</name>
</gene>
<feature type="transmembrane region" description="Helical" evidence="11">
    <location>
        <begin position="279"/>
        <end position="300"/>
    </location>
</feature>
<dbReference type="InterPro" id="IPR041489">
    <property type="entry name" value="PDZ_6"/>
</dbReference>